<dbReference type="PROSITE" id="PS50109">
    <property type="entry name" value="HIS_KIN"/>
    <property type="match status" value="1"/>
</dbReference>
<feature type="compositionally biased region" description="Polar residues" evidence="7">
    <location>
        <begin position="1085"/>
        <end position="1101"/>
    </location>
</feature>
<evidence type="ECO:0000259" key="9">
    <source>
        <dbReference type="PROSITE" id="PS50110"/>
    </source>
</evidence>
<sequence>MDSQGHLRTLAVPAAIVSLQGDHHDVLRSNDLFAQADCEADLGALQPFIKAATPSIRIVQLAAVREYTLSPCDTPDTILLQLIKHEPLPITGDPEAKRRLCLRKAKNRSEEDHAHALRVFEFASQQDRLGPIQTWPDALWRALYSMFDCYTASGIEWGHDFRLLYNYQYRIIAGARHPDALGLPMRHEKCWGDIWTALQPQMQSVMCGNAASNQDVQFMIDDAETGRPLERYFDYGFTPIDDDHGNSLGILSTGTERTEQVFNDRCFGVAMSAIVKEVTYKTKPSEFYSSMAKGLQANPQDLPVVLVYSVQDSFASLTVKIANLADKSRPLPERHCMGGLSEHVIGRLLNEVNSQRRPIETSDSFLHNLIIADNQRCQRAILFPIASDVTGKLLAAVFIGLNPHRRLQGSYRAYLDMLIGHLGSGIRNMNHMKAQLMHHEDVATLNQARSSELQAKLEERSKELFDAEMRFSNMAEYSPAGIFLISPQGSVIFCNDAAWTLAGAQKPDFEVIDSLLQDARTWAHEDNVEYYKAELAIMFTELRPVAFTYRAAMDWPDGRARWLRVTTRVELNSDGTPRLFHGFCMDVSHVKQLEELTNKHMADAAESKRQQEAFIDMASHEIRNPLSAIGQTAELVTSGLRKALRMQSVEEIRTALSEALDMIVNVDLLARHMRCIADDMIAVSKINSDLLRVRPTAIVVTDYLQQVLGMFAAEAKAQNIRVTLVADKESVVEGETRCLIDPARVSQVLINLITSAIKHMSRNVAAGEKQKAVDVSVRLSSEAPFPADLYGATTESHSSPMEEIVQDKRATSHETEQYLVFAVQDNGLGMSQEDAEAIFRRFTQSGPKTHNKYGGTGISLFICRRLAELQGGQIRSEPPPSGAPGTRFVFYVRAPPCGEGQATTTTPMEVLSDDYFAHFTRPSALEHSPSEVLIPPPEAPTPAYSMSAIPRSEPQKATDPVQQHFDRIRALIVEDNILNQRLLQKQLQKAGYDVEVANNGLECLTKVREEPSFDVILLDREMPVCDGLACLLQLRELEKQGIVVSKERKASTQSQASSHVPIFDRATLEDQEYPDPEGYLDSRSKPTVTAESSSISPSMTPDASGHVATPSAKRRRSSRPITTNKKQHVDEPEYEGPRNTKLAVITISANARSEQIEEMMNAGSDDYVTKPFRFPDLDARIKKLLTTLADC</sequence>
<evidence type="ECO:0000256" key="6">
    <source>
        <dbReference type="PROSITE-ProRule" id="PRU00169"/>
    </source>
</evidence>
<dbReference type="SMART" id="SM00387">
    <property type="entry name" value="HATPase_c"/>
    <property type="match status" value="1"/>
</dbReference>
<dbReference type="InterPro" id="IPR036890">
    <property type="entry name" value="HATPase_C_sf"/>
</dbReference>
<dbReference type="InterPro" id="IPR036097">
    <property type="entry name" value="HisK_dim/P_sf"/>
</dbReference>
<dbReference type="Proteomes" id="UP000193685">
    <property type="component" value="Unassembled WGS sequence"/>
</dbReference>
<feature type="domain" description="Response regulatory" evidence="9">
    <location>
        <begin position="969"/>
        <end position="1185"/>
    </location>
</feature>
<dbReference type="SUPFAM" id="SSF55785">
    <property type="entry name" value="PYP-like sensor domain (PAS domain)"/>
    <property type="match status" value="1"/>
</dbReference>
<dbReference type="InterPro" id="IPR013767">
    <property type="entry name" value="PAS_fold"/>
</dbReference>
<gene>
    <name evidence="11" type="ORF">BCR37DRAFT_263427</name>
</gene>
<dbReference type="GO" id="GO:0000155">
    <property type="term" value="F:phosphorelay sensor kinase activity"/>
    <property type="evidence" value="ECO:0007669"/>
    <property type="project" value="InterPro"/>
</dbReference>
<dbReference type="OrthoDB" id="60033at2759"/>
<dbReference type="OMA" id="RTGHATI"/>
<dbReference type="EMBL" id="MCFI01000006">
    <property type="protein sequence ID" value="ORY84304.1"/>
    <property type="molecule type" value="Genomic_DNA"/>
</dbReference>
<evidence type="ECO:0000259" key="8">
    <source>
        <dbReference type="PROSITE" id="PS50109"/>
    </source>
</evidence>
<dbReference type="STRING" id="56484.A0A1Y2FLS1"/>
<dbReference type="Gene3D" id="1.10.287.130">
    <property type="match status" value="1"/>
</dbReference>
<dbReference type="PANTHER" id="PTHR43047">
    <property type="entry name" value="TWO-COMPONENT HISTIDINE PROTEIN KINASE"/>
    <property type="match status" value="1"/>
</dbReference>
<dbReference type="PROSITE" id="PS50110">
    <property type="entry name" value="RESPONSE_REGULATORY"/>
    <property type="match status" value="1"/>
</dbReference>
<evidence type="ECO:0000313" key="11">
    <source>
        <dbReference type="EMBL" id="ORY84304.1"/>
    </source>
</evidence>
<reference evidence="11 12" key="1">
    <citation type="submission" date="2016-07" db="EMBL/GenBank/DDBJ databases">
        <title>Pervasive Adenine N6-methylation of Active Genes in Fungi.</title>
        <authorList>
            <consortium name="DOE Joint Genome Institute"/>
            <person name="Mondo S.J."/>
            <person name="Dannebaum R.O."/>
            <person name="Kuo R.C."/>
            <person name="Labutti K."/>
            <person name="Haridas S."/>
            <person name="Kuo A."/>
            <person name="Salamov A."/>
            <person name="Ahrendt S.R."/>
            <person name="Lipzen A."/>
            <person name="Sullivan W."/>
            <person name="Andreopoulos W.B."/>
            <person name="Clum A."/>
            <person name="Lindquist E."/>
            <person name="Daum C."/>
            <person name="Ramamoorthy G.K."/>
            <person name="Gryganskyi A."/>
            <person name="Culley D."/>
            <person name="Magnuson J.K."/>
            <person name="James T.Y."/>
            <person name="O'Malley M.A."/>
            <person name="Stajich J.E."/>
            <person name="Spatafora J.W."/>
            <person name="Visel A."/>
            <person name="Grigoriev I.V."/>
        </authorList>
    </citation>
    <scope>NUCLEOTIDE SEQUENCE [LARGE SCALE GENOMIC DNA]</scope>
    <source>
        <strain evidence="11 12">12-1054</strain>
    </source>
</reference>
<dbReference type="Pfam" id="PF00072">
    <property type="entry name" value="Response_reg"/>
    <property type="match status" value="1"/>
</dbReference>
<dbReference type="Pfam" id="PF02518">
    <property type="entry name" value="HATPase_c"/>
    <property type="match status" value="1"/>
</dbReference>
<comment type="catalytic activity">
    <reaction evidence="1">
        <text>ATP + protein L-histidine = ADP + protein N-phospho-L-histidine.</text>
        <dbReference type="EC" id="2.7.13.3"/>
    </reaction>
</comment>
<name>A0A1Y2FLS1_PROLT</name>
<dbReference type="EC" id="2.7.13.3" evidence="2"/>
<dbReference type="CDD" id="cd17546">
    <property type="entry name" value="REC_hyHK_CKI1_RcsC-like"/>
    <property type="match status" value="1"/>
</dbReference>
<evidence type="ECO:0000256" key="5">
    <source>
        <dbReference type="ARBA" id="ARBA00022777"/>
    </source>
</evidence>
<dbReference type="GeneID" id="63783326"/>
<keyword evidence="5" id="KW-0418">Kinase</keyword>
<dbReference type="CDD" id="cd00082">
    <property type="entry name" value="HisKA"/>
    <property type="match status" value="1"/>
</dbReference>
<evidence type="ECO:0000256" key="3">
    <source>
        <dbReference type="ARBA" id="ARBA00022553"/>
    </source>
</evidence>
<dbReference type="InterPro" id="IPR001789">
    <property type="entry name" value="Sig_transdc_resp-reg_receiver"/>
</dbReference>
<dbReference type="AlphaFoldDB" id="A0A1Y2FLS1"/>
<dbReference type="CDD" id="cd00130">
    <property type="entry name" value="PAS"/>
    <property type="match status" value="1"/>
</dbReference>
<dbReference type="RefSeq" id="XP_040726322.1">
    <property type="nucleotide sequence ID" value="XM_040866727.1"/>
</dbReference>
<organism evidence="11 12">
    <name type="scientific">Protomyces lactucae-debilis</name>
    <dbReference type="NCBI Taxonomy" id="2754530"/>
    <lineage>
        <taxon>Eukaryota</taxon>
        <taxon>Fungi</taxon>
        <taxon>Dikarya</taxon>
        <taxon>Ascomycota</taxon>
        <taxon>Taphrinomycotina</taxon>
        <taxon>Taphrinomycetes</taxon>
        <taxon>Taphrinales</taxon>
        <taxon>Protomycetaceae</taxon>
        <taxon>Protomyces</taxon>
    </lineage>
</organism>
<feature type="domain" description="Histidine kinase" evidence="8">
    <location>
        <begin position="617"/>
        <end position="896"/>
    </location>
</feature>
<dbReference type="NCBIfam" id="TIGR00229">
    <property type="entry name" value="sensory_box"/>
    <property type="match status" value="1"/>
</dbReference>
<dbReference type="PRINTS" id="PR00344">
    <property type="entry name" value="BCTRLSENSOR"/>
</dbReference>
<evidence type="ECO:0000256" key="4">
    <source>
        <dbReference type="ARBA" id="ARBA00022679"/>
    </source>
</evidence>
<dbReference type="Gene3D" id="3.30.565.10">
    <property type="entry name" value="Histidine kinase-like ATPase, C-terminal domain"/>
    <property type="match status" value="1"/>
</dbReference>
<feature type="modified residue" description="4-aspartylphosphate" evidence="6">
    <location>
        <position position="1019"/>
    </location>
</feature>
<protein>
    <recommendedName>
        <fullName evidence="2">histidine kinase</fullName>
        <ecNumber evidence="2">2.7.13.3</ecNumber>
    </recommendedName>
</protein>
<dbReference type="Gene3D" id="3.40.50.2300">
    <property type="match status" value="2"/>
</dbReference>
<evidence type="ECO:0000256" key="1">
    <source>
        <dbReference type="ARBA" id="ARBA00000085"/>
    </source>
</evidence>
<dbReference type="Pfam" id="PF00512">
    <property type="entry name" value="HisKA"/>
    <property type="match status" value="1"/>
</dbReference>
<dbReference type="Gene3D" id="3.30.450.20">
    <property type="entry name" value="PAS domain"/>
    <property type="match status" value="2"/>
</dbReference>
<keyword evidence="12" id="KW-1185">Reference proteome</keyword>
<evidence type="ECO:0000259" key="10">
    <source>
        <dbReference type="PROSITE" id="PS50113"/>
    </source>
</evidence>
<dbReference type="InterPro" id="IPR003594">
    <property type="entry name" value="HATPase_dom"/>
</dbReference>
<dbReference type="InterPro" id="IPR000700">
    <property type="entry name" value="PAS-assoc_C"/>
</dbReference>
<feature type="region of interest" description="Disordered" evidence="7">
    <location>
        <begin position="1048"/>
        <end position="1137"/>
    </location>
</feature>
<dbReference type="SUPFAM" id="SSF52172">
    <property type="entry name" value="CheY-like"/>
    <property type="match status" value="2"/>
</dbReference>
<evidence type="ECO:0000256" key="7">
    <source>
        <dbReference type="SAM" id="MobiDB-lite"/>
    </source>
</evidence>
<keyword evidence="3 6" id="KW-0597">Phosphoprotein</keyword>
<keyword evidence="4" id="KW-0808">Transferase</keyword>
<evidence type="ECO:0000256" key="2">
    <source>
        <dbReference type="ARBA" id="ARBA00012438"/>
    </source>
</evidence>
<dbReference type="SUPFAM" id="SSF55874">
    <property type="entry name" value="ATPase domain of HSP90 chaperone/DNA topoisomerase II/histidine kinase"/>
    <property type="match status" value="1"/>
</dbReference>
<evidence type="ECO:0000313" key="12">
    <source>
        <dbReference type="Proteomes" id="UP000193685"/>
    </source>
</evidence>
<proteinExistence type="predicted"/>
<dbReference type="InterPro" id="IPR035965">
    <property type="entry name" value="PAS-like_dom_sf"/>
</dbReference>
<dbReference type="Pfam" id="PF00989">
    <property type="entry name" value="PAS"/>
    <property type="match status" value="1"/>
</dbReference>
<dbReference type="InterPro" id="IPR011006">
    <property type="entry name" value="CheY-like_superfamily"/>
</dbReference>
<dbReference type="InterPro" id="IPR004358">
    <property type="entry name" value="Sig_transdc_His_kin-like_C"/>
</dbReference>
<dbReference type="SUPFAM" id="SSF47384">
    <property type="entry name" value="Homodimeric domain of signal transducing histidine kinase"/>
    <property type="match status" value="1"/>
</dbReference>
<comment type="caution">
    <text evidence="11">The sequence shown here is derived from an EMBL/GenBank/DDBJ whole genome shotgun (WGS) entry which is preliminary data.</text>
</comment>
<dbReference type="InterPro" id="IPR003661">
    <property type="entry name" value="HisK_dim/P_dom"/>
</dbReference>
<feature type="compositionally biased region" description="Basic and acidic residues" evidence="7">
    <location>
        <begin position="1127"/>
        <end position="1137"/>
    </location>
</feature>
<feature type="domain" description="PAC" evidence="10">
    <location>
        <begin position="545"/>
        <end position="599"/>
    </location>
</feature>
<dbReference type="SMART" id="SM00448">
    <property type="entry name" value="REC"/>
    <property type="match status" value="1"/>
</dbReference>
<dbReference type="SMART" id="SM00388">
    <property type="entry name" value="HisKA"/>
    <property type="match status" value="1"/>
</dbReference>
<accession>A0A1Y2FLS1</accession>
<dbReference type="InterPro" id="IPR005467">
    <property type="entry name" value="His_kinase_dom"/>
</dbReference>
<dbReference type="InterPro" id="IPR000014">
    <property type="entry name" value="PAS"/>
</dbReference>
<dbReference type="PROSITE" id="PS50113">
    <property type="entry name" value="PAC"/>
    <property type="match status" value="1"/>
</dbReference>